<dbReference type="EMBL" id="PVNL01000060">
    <property type="protein sequence ID" value="PRQ07024.1"/>
    <property type="molecule type" value="Genomic_DNA"/>
</dbReference>
<dbReference type="InterPro" id="IPR014338">
    <property type="entry name" value="CHP02996_rpt-companion-dom"/>
</dbReference>
<proteinExistence type="predicted"/>
<dbReference type="RefSeq" id="WP_106090250.1">
    <property type="nucleotide sequence ID" value="NZ_PVNL01000060.1"/>
</dbReference>
<evidence type="ECO:0000313" key="1">
    <source>
        <dbReference type="EMBL" id="PRQ07024.1"/>
    </source>
</evidence>
<comment type="caution">
    <text evidence="1">The sequence shown here is derived from an EMBL/GenBank/DDBJ whole genome shotgun (WGS) entry which is preliminary data.</text>
</comment>
<sequence>MSRSHDALPALGRARAALEIGAGATALRALIDAWRVCRTPELAELVERLSVRVAQGRSLPPAKTQKQALLDWIERARRRDPADLHLLIEAFERIFERGYKQQIIACLDELAERRDDPRLSMRVATWRHGNFRIFGHQHKLSQRYDRLLLACGDPRLLPDGRFRSAAFQAEIAARLVELGSSIEPETEPNAELDELAASEREQLLKLIASAKLDPAADPKPRASGPKTREQLFEAVYADPGDDAARMVLGDWLLSQGDPHGELIRLQLHRPDHEPSREIRSRERALLAEHATTWLGPLARLAVKRGLMFERGFPVAVALKPIAARLVEAEQDHREWATLERVIFARRSRGSAAIISPHMRAVRELENVCDAGLLALATRHDTLPVEHLSYHTVNRWGWTGKGIKALGECEGLTRLRSFWMLHDLMPQDAAWLWDSKLGERLRAFHMESRQSLADWRQVPIHVQRIVLHRGESWWMLERDDRGRWARVHVHLAERDGEVIATTPLAGLANDLDEVRVEVDTRHARLAARVEQLTRQLAHFDHARLDIGEWTRERPVWLPEARPAIKAR</sequence>
<evidence type="ECO:0000313" key="2">
    <source>
        <dbReference type="Proteomes" id="UP000238823"/>
    </source>
</evidence>
<protein>
    <submittedName>
        <fullName evidence="1">Uncharacterized protein</fullName>
    </submittedName>
</protein>
<dbReference type="AlphaFoldDB" id="A0A2S9YPK4"/>
<dbReference type="Proteomes" id="UP000238823">
    <property type="component" value="Unassembled WGS sequence"/>
</dbReference>
<dbReference type="NCBIfam" id="TIGR02996">
    <property type="entry name" value="rpt_mate_G_obs"/>
    <property type="match status" value="1"/>
</dbReference>
<reference evidence="1 2" key="1">
    <citation type="submission" date="2018-03" db="EMBL/GenBank/DDBJ databases">
        <title>Draft Genome Sequences of the Obligatory Marine Myxobacteria Enhygromyxa salina SWB007.</title>
        <authorList>
            <person name="Poehlein A."/>
            <person name="Moghaddam J.A."/>
            <person name="Harms H."/>
            <person name="Alanjari M."/>
            <person name="Koenig G.M."/>
            <person name="Daniel R."/>
            <person name="Schaeberle T.F."/>
        </authorList>
    </citation>
    <scope>NUCLEOTIDE SEQUENCE [LARGE SCALE GENOMIC DNA]</scope>
    <source>
        <strain evidence="1 2">SWB007</strain>
    </source>
</reference>
<organism evidence="1 2">
    <name type="scientific">Enhygromyxa salina</name>
    <dbReference type="NCBI Taxonomy" id="215803"/>
    <lineage>
        <taxon>Bacteria</taxon>
        <taxon>Pseudomonadati</taxon>
        <taxon>Myxococcota</taxon>
        <taxon>Polyangia</taxon>
        <taxon>Nannocystales</taxon>
        <taxon>Nannocystaceae</taxon>
        <taxon>Enhygromyxa</taxon>
    </lineage>
</organism>
<name>A0A2S9YPK4_9BACT</name>
<dbReference type="OrthoDB" id="5379484at2"/>
<accession>A0A2S9YPK4</accession>
<gene>
    <name evidence="1" type="ORF">ENSA7_32480</name>
</gene>